<feature type="region of interest" description="Disordered" evidence="1">
    <location>
        <begin position="510"/>
        <end position="552"/>
    </location>
</feature>
<feature type="domain" description="Prolyl 4-hydroxylase alpha subunit Fe(2+) 2OG dioxygenase" evidence="3">
    <location>
        <begin position="369"/>
        <end position="444"/>
    </location>
</feature>
<dbReference type="OrthoDB" id="200726at2759"/>
<evidence type="ECO:0000256" key="2">
    <source>
        <dbReference type="SAM" id="SignalP"/>
    </source>
</evidence>
<evidence type="ECO:0000313" key="4">
    <source>
        <dbReference type="EMBL" id="EDV24222.1"/>
    </source>
</evidence>
<sequence length="623" mass="71791">MRKSIGLLILCAILISADDSKKSSKSKNVPEKDDFDTNLYKSFYTEDNRKLSIYNNFLKPTSLYLLKRYLFTIGQWEVTLNDYNNGSDFKEDSPDHVLWKIFPDPEFIGKTKIGQKIIRAVRHFKGDQQGNDYQIYHVAAKLIARSEIPKSSQDAPMGNGDVSAILYLIGKWKKNDYGDILFYDNNKEIIGAVHPLIFRMIMFDSSIEHQYKTPSVDHEGPVITLQVKLTQSKEKVNNAIEQWKARSQLRSQAREKTLNQVAPIQAGQVIDVDKHITRTYTAPNGKKMYVLDNLYTAEELKNLRKLIEYKRYDHDGNFDEGSDGVSWAASFSLQDFVDSNLWNVHQQVVRHVGSRTTYFPYDVSCNMIRCNDKTRVHDDCSQVADQWTMVTYLNPNWTAQMGGETAYFEKNIDDNFYITEVRPRYGRSVIFQSTLYHSARPPANDFDGLRYTFSVKMAEDEAQARVNRLTEDFSIYAGNIDLRDSVTRIGRMMGTEKGEKMVLRMLLGEDAPQVDDEGEGKTRGKGQYQDEEEEDQSPAQKDQSVEDEAEEEELEYMLDDYRNPHRKLVEVTNKDGVKKRAKLIKTIDKHRDNGKIMAKLQNSLEENMHNSYAKVSAQIAPYL</sequence>
<gene>
    <name evidence="4" type="ORF">TRIADDRAFT_64016</name>
</gene>
<organism evidence="4 5">
    <name type="scientific">Trichoplax adhaerens</name>
    <name type="common">Trichoplax reptans</name>
    <dbReference type="NCBI Taxonomy" id="10228"/>
    <lineage>
        <taxon>Eukaryota</taxon>
        <taxon>Metazoa</taxon>
        <taxon>Placozoa</taxon>
        <taxon>Uniplacotomia</taxon>
        <taxon>Trichoplacea</taxon>
        <taxon>Trichoplacidae</taxon>
        <taxon>Trichoplax</taxon>
    </lineage>
</organism>
<dbReference type="RefSeq" id="XP_002113748.1">
    <property type="nucleotide sequence ID" value="XM_002113712.1"/>
</dbReference>
<evidence type="ECO:0000259" key="3">
    <source>
        <dbReference type="Pfam" id="PF13640"/>
    </source>
</evidence>
<evidence type="ECO:0000313" key="5">
    <source>
        <dbReference type="Proteomes" id="UP000009022"/>
    </source>
</evidence>
<dbReference type="PhylomeDB" id="B3RZK4"/>
<dbReference type="EMBL" id="DS985246">
    <property type="protein sequence ID" value="EDV24222.1"/>
    <property type="molecule type" value="Genomic_DNA"/>
</dbReference>
<evidence type="ECO:0000256" key="1">
    <source>
        <dbReference type="SAM" id="MobiDB-lite"/>
    </source>
</evidence>
<dbReference type="InterPro" id="IPR044862">
    <property type="entry name" value="Pro_4_hyd_alph_FE2OG_OXY"/>
</dbReference>
<dbReference type="Gene3D" id="2.60.120.620">
    <property type="entry name" value="q2cbj1_9rhob like domain"/>
    <property type="match status" value="1"/>
</dbReference>
<dbReference type="PANTHER" id="PTHR35169">
    <property type="entry name" value="FE2OG DIOXYGENASE DOMAIN-CONTAINING PROTEIN"/>
    <property type="match status" value="1"/>
</dbReference>
<dbReference type="AlphaFoldDB" id="B3RZK4"/>
<dbReference type="eggNOG" id="ENOG502R6SH">
    <property type="taxonomic scope" value="Eukaryota"/>
</dbReference>
<dbReference type="Pfam" id="PF13640">
    <property type="entry name" value="2OG-FeII_Oxy_3"/>
    <property type="match status" value="1"/>
</dbReference>
<feature type="signal peptide" evidence="2">
    <location>
        <begin position="1"/>
        <end position="17"/>
    </location>
</feature>
<accession>B3RZK4</accession>
<dbReference type="GeneID" id="6754960"/>
<dbReference type="HOGENOM" id="CLU_028072_0_0_1"/>
<proteinExistence type="predicted"/>
<reference evidence="4 5" key="1">
    <citation type="journal article" date="2008" name="Nature">
        <title>The Trichoplax genome and the nature of placozoans.</title>
        <authorList>
            <person name="Srivastava M."/>
            <person name="Begovic E."/>
            <person name="Chapman J."/>
            <person name="Putnam N.H."/>
            <person name="Hellsten U."/>
            <person name="Kawashima T."/>
            <person name="Kuo A."/>
            <person name="Mitros T."/>
            <person name="Salamov A."/>
            <person name="Carpenter M.L."/>
            <person name="Signorovitch A.Y."/>
            <person name="Moreno M.A."/>
            <person name="Kamm K."/>
            <person name="Grimwood J."/>
            <person name="Schmutz J."/>
            <person name="Shapiro H."/>
            <person name="Grigoriev I.V."/>
            <person name="Buss L.W."/>
            <person name="Schierwater B."/>
            <person name="Dellaporta S.L."/>
            <person name="Rokhsar D.S."/>
        </authorList>
    </citation>
    <scope>NUCLEOTIDE SEQUENCE [LARGE SCALE GENOMIC DNA]</scope>
    <source>
        <strain evidence="4 5">Grell-BS-1999</strain>
    </source>
</reference>
<dbReference type="InParanoid" id="B3RZK4"/>
<dbReference type="CTD" id="6754960"/>
<keyword evidence="2" id="KW-0732">Signal</keyword>
<dbReference type="Proteomes" id="UP000009022">
    <property type="component" value="Unassembled WGS sequence"/>
</dbReference>
<keyword evidence="5" id="KW-1185">Reference proteome</keyword>
<dbReference type="KEGG" id="tad:TRIADDRAFT_64016"/>
<name>B3RZK4_TRIAD</name>
<dbReference type="PANTHER" id="PTHR35169:SF1">
    <property type="entry name" value="PROLYL 4-HYDROXYLASE ALPHA SUBUNIT FE(2+) 2OG DIOXYGENASE DOMAIN-CONTAINING PROTEIN"/>
    <property type="match status" value="1"/>
</dbReference>
<feature type="chain" id="PRO_5002797129" description="Prolyl 4-hydroxylase alpha subunit Fe(2+) 2OG dioxygenase domain-containing protein" evidence="2">
    <location>
        <begin position="18"/>
        <end position="623"/>
    </location>
</feature>
<protein>
    <recommendedName>
        <fullName evidence="3">Prolyl 4-hydroxylase alpha subunit Fe(2+) 2OG dioxygenase domain-containing protein</fullName>
    </recommendedName>
</protein>